<dbReference type="eggNOG" id="COG0457">
    <property type="taxonomic scope" value="Bacteria"/>
</dbReference>
<dbReference type="KEGG" id="fli:Fleli_1630"/>
<sequence length="308" mass="34012" precursor="true">MQIKQYSLIAAGVGLTALLAFLPKGVVKNDDEASANRDKSVVSSSSSLNQTDEIPEGHSEDDGHDHSNSESTEETQNATTQHLMTVSEEDKELLNSARSLYFEVSKTENVSHNDEHQALENFVEQLKKISLFDSAAYYLAIEADENPTLGHNLAAADAYYEASVFAINPTKASFASDKARKYYELVLTQEPKNTDAKAQLAMTYVTTPNPMKGIAMLREIVEQDPNHAKAIENLGLLSVQSGQYDKAVTRFEKLVEIKPDDVSAHLYLGVSYKEIGAKEKARKELEFVFENATDPALKEAAKEYLKGL</sequence>
<dbReference type="EMBL" id="CP003345">
    <property type="protein sequence ID" value="AFM04044.1"/>
    <property type="molecule type" value="Genomic_DNA"/>
</dbReference>
<protein>
    <submittedName>
        <fullName evidence="5">Uncharacterized protein</fullName>
    </submittedName>
</protein>
<reference evidence="6" key="1">
    <citation type="submission" date="2012-06" db="EMBL/GenBank/DDBJ databases">
        <title>The complete genome of Flexibacter litoralis DSM 6794.</title>
        <authorList>
            <person name="Lucas S."/>
            <person name="Copeland A."/>
            <person name="Lapidus A."/>
            <person name="Glavina del Rio T."/>
            <person name="Dalin E."/>
            <person name="Tice H."/>
            <person name="Bruce D."/>
            <person name="Goodwin L."/>
            <person name="Pitluck S."/>
            <person name="Peters L."/>
            <person name="Ovchinnikova G."/>
            <person name="Lu M."/>
            <person name="Kyrpides N."/>
            <person name="Mavromatis K."/>
            <person name="Ivanova N."/>
            <person name="Brettin T."/>
            <person name="Detter J.C."/>
            <person name="Han C."/>
            <person name="Larimer F."/>
            <person name="Land M."/>
            <person name="Hauser L."/>
            <person name="Markowitz V."/>
            <person name="Cheng J.-F."/>
            <person name="Hugenholtz P."/>
            <person name="Woyke T."/>
            <person name="Wu D."/>
            <person name="Spring S."/>
            <person name="Lang E."/>
            <person name="Kopitz M."/>
            <person name="Brambilla E."/>
            <person name="Klenk H.-P."/>
            <person name="Eisen J.A."/>
        </authorList>
    </citation>
    <scope>NUCLEOTIDE SEQUENCE [LARGE SCALE GENOMIC DNA]</scope>
    <source>
        <strain evidence="6">ATCC 23117 / DSM 6794 / NBRC 15988 / NCIMB 1366 / Sio-4</strain>
    </source>
</reference>
<feature type="compositionally biased region" description="Basic and acidic residues" evidence="4">
    <location>
        <begin position="55"/>
        <end position="68"/>
    </location>
</feature>
<name>I4AJA9_BERLS</name>
<evidence type="ECO:0000313" key="6">
    <source>
        <dbReference type="Proteomes" id="UP000006054"/>
    </source>
</evidence>
<dbReference type="OrthoDB" id="1490552at2"/>
<keyword evidence="2 3" id="KW-0802">TPR repeat</keyword>
<evidence type="ECO:0000313" key="5">
    <source>
        <dbReference type="EMBL" id="AFM04044.1"/>
    </source>
</evidence>
<dbReference type="STRING" id="880071.Fleli_1630"/>
<keyword evidence="6" id="KW-1185">Reference proteome</keyword>
<dbReference type="PATRIC" id="fig|880071.3.peg.1605"/>
<dbReference type="SMART" id="SM00028">
    <property type="entry name" value="TPR"/>
    <property type="match status" value="3"/>
</dbReference>
<evidence type="ECO:0000256" key="4">
    <source>
        <dbReference type="SAM" id="MobiDB-lite"/>
    </source>
</evidence>
<dbReference type="RefSeq" id="WP_014797500.1">
    <property type="nucleotide sequence ID" value="NC_018018.1"/>
</dbReference>
<feature type="repeat" description="TPR" evidence="3">
    <location>
        <begin position="228"/>
        <end position="261"/>
    </location>
</feature>
<feature type="region of interest" description="Disordered" evidence="4">
    <location>
        <begin position="30"/>
        <end position="80"/>
    </location>
</feature>
<dbReference type="SUPFAM" id="SSF48452">
    <property type="entry name" value="TPR-like"/>
    <property type="match status" value="1"/>
</dbReference>
<dbReference type="PROSITE" id="PS50293">
    <property type="entry name" value="TPR_REGION"/>
    <property type="match status" value="1"/>
</dbReference>
<dbReference type="Proteomes" id="UP000006054">
    <property type="component" value="Chromosome"/>
</dbReference>
<dbReference type="Pfam" id="PF13414">
    <property type="entry name" value="TPR_11"/>
    <property type="match status" value="1"/>
</dbReference>
<dbReference type="AlphaFoldDB" id="I4AJA9"/>
<evidence type="ECO:0000256" key="3">
    <source>
        <dbReference type="PROSITE-ProRule" id="PRU00339"/>
    </source>
</evidence>
<organism evidence="5 6">
    <name type="scientific">Bernardetia litoralis (strain ATCC 23117 / DSM 6794 / NBRC 15988 / NCIMB 1366 / Fx l1 / Sio-4)</name>
    <name type="common">Flexibacter litoralis</name>
    <dbReference type="NCBI Taxonomy" id="880071"/>
    <lineage>
        <taxon>Bacteria</taxon>
        <taxon>Pseudomonadati</taxon>
        <taxon>Bacteroidota</taxon>
        <taxon>Cytophagia</taxon>
        <taxon>Cytophagales</taxon>
        <taxon>Bernardetiaceae</taxon>
        <taxon>Bernardetia</taxon>
    </lineage>
</organism>
<dbReference type="PANTHER" id="PTHR45586">
    <property type="entry name" value="TPR REPEAT-CONTAINING PROTEIN PA4667"/>
    <property type="match status" value="1"/>
</dbReference>
<dbReference type="HOGENOM" id="CLU_084740_0_0_10"/>
<dbReference type="PANTHER" id="PTHR45586:SF1">
    <property type="entry name" value="LIPOPOLYSACCHARIDE ASSEMBLY PROTEIN B"/>
    <property type="match status" value="1"/>
</dbReference>
<dbReference type="Gene3D" id="1.25.40.10">
    <property type="entry name" value="Tetratricopeptide repeat domain"/>
    <property type="match status" value="1"/>
</dbReference>
<dbReference type="InterPro" id="IPR019734">
    <property type="entry name" value="TPR_rpt"/>
</dbReference>
<evidence type="ECO:0000256" key="2">
    <source>
        <dbReference type="ARBA" id="ARBA00022803"/>
    </source>
</evidence>
<accession>I4AJA9</accession>
<feature type="compositionally biased region" description="Basic and acidic residues" evidence="4">
    <location>
        <begin position="30"/>
        <end position="40"/>
    </location>
</feature>
<gene>
    <name evidence="5" type="ordered locus">Fleli_1630</name>
</gene>
<evidence type="ECO:0000256" key="1">
    <source>
        <dbReference type="ARBA" id="ARBA00022737"/>
    </source>
</evidence>
<dbReference type="InterPro" id="IPR051012">
    <property type="entry name" value="CellSynth/LPSAsmb/PSIAsmb"/>
</dbReference>
<dbReference type="PROSITE" id="PS50005">
    <property type="entry name" value="TPR"/>
    <property type="match status" value="1"/>
</dbReference>
<dbReference type="InterPro" id="IPR011990">
    <property type="entry name" value="TPR-like_helical_dom_sf"/>
</dbReference>
<proteinExistence type="predicted"/>
<keyword evidence="1" id="KW-0677">Repeat</keyword>